<evidence type="ECO:0000313" key="3">
    <source>
        <dbReference type="Proteomes" id="UP001165205"/>
    </source>
</evidence>
<reference evidence="2" key="1">
    <citation type="submission" date="2023-04" db="EMBL/GenBank/DDBJ databases">
        <title>Aspergillus oryzae NBRC 4228.</title>
        <authorList>
            <person name="Ichikawa N."/>
            <person name="Sato H."/>
            <person name="Tonouchi N."/>
        </authorList>
    </citation>
    <scope>NUCLEOTIDE SEQUENCE</scope>
    <source>
        <strain evidence="2">NBRC 4228</strain>
    </source>
</reference>
<feature type="region of interest" description="Disordered" evidence="1">
    <location>
        <begin position="1"/>
        <end position="74"/>
    </location>
</feature>
<feature type="compositionally biased region" description="Basic residues" evidence="1">
    <location>
        <begin position="9"/>
        <end position="20"/>
    </location>
</feature>
<dbReference type="AlphaFoldDB" id="A0AAN4YCG9"/>
<comment type="caution">
    <text evidence="2">The sequence shown here is derived from an EMBL/GenBank/DDBJ whole genome shotgun (WGS) entry which is preliminary data.</text>
</comment>
<gene>
    <name evidence="2" type="ORF">Aory04_000023000</name>
</gene>
<protein>
    <submittedName>
        <fullName evidence="2">Unnamed protein product</fullName>
    </submittedName>
</protein>
<feature type="compositionally biased region" description="Polar residues" evidence="1">
    <location>
        <begin position="38"/>
        <end position="50"/>
    </location>
</feature>
<evidence type="ECO:0000256" key="1">
    <source>
        <dbReference type="SAM" id="MobiDB-lite"/>
    </source>
</evidence>
<sequence length="131" mass="15057">MPIGDRSKRSSTKRGKRKRERNNTPNKPSSKPYRTVVESISSSKAISNPNIHKPRVPEQQGRIQDSPSETDPKQDAYYDHAVVPAEVALLPSSDHRDSIVSSWFWSASRKKRKINQNSRLRQRDEKMGYIL</sequence>
<proteinExistence type="predicted"/>
<dbReference type="EMBL" id="BSYA01000001">
    <property type="protein sequence ID" value="GMG22621.1"/>
    <property type="molecule type" value="Genomic_DNA"/>
</dbReference>
<organism evidence="2 3">
    <name type="scientific">Aspergillus oryzae</name>
    <name type="common">Yellow koji mold</name>
    <dbReference type="NCBI Taxonomy" id="5062"/>
    <lineage>
        <taxon>Eukaryota</taxon>
        <taxon>Fungi</taxon>
        <taxon>Dikarya</taxon>
        <taxon>Ascomycota</taxon>
        <taxon>Pezizomycotina</taxon>
        <taxon>Eurotiomycetes</taxon>
        <taxon>Eurotiomycetidae</taxon>
        <taxon>Eurotiales</taxon>
        <taxon>Aspergillaceae</taxon>
        <taxon>Aspergillus</taxon>
        <taxon>Aspergillus subgen. Circumdati</taxon>
    </lineage>
</organism>
<accession>A0AAN4YCG9</accession>
<dbReference type="Proteomes" id="UP001165205">
    <property type="component" value="Unassembled WGS sequence"/>
</dbReference>
<name>A0AAN4YCG9_ASPOZ</name>
<evidence type="ECO:0000313" key="2">
    <source>
        <dbReference type="EMBL" id="GMG22621.1"/>
    </source>
</evidence>